<keyword evidence="1" id="KW-1133">Transmembrane helix</keyword>
<feature type="transmembrane region" description="Helical" evidence="1">
    <location>
        <begin position="79"/>
        <end position="101"/>
    </location>
</feature>
<feature type="transmembrane region" description="Helical" evidence="1">
    <location>
        <begin position="172"/>
        <end position="193"/>
    </location>
</feature>
<accession>A0ABP8TDN2</accession>
<reference evidence="3" key="1">
    <citation type="journal article" date="2019" name="Int. J. Syst. Evol. Microbiol.">
        <title>The Global Catalogue of Microorganisms (GCM) 10K type strain sequencing project: providing services to taxonomists for standard genome sequencing and annotation.</title>
        <authorList>
            <consortium name="The Broad Institute Genomics Platform"/>
            <consortium name="The Broad Institute Genome Sequencing Center for Infectious Disease"/>
            <person name="Wu L."/>
            <person name="Ma J."/>
        </authorList>
    </citation>
    <scope>NUCLEOTIDE SEQUENCE [LARGE SCALE GENOMIC DNA]</scope>
    <source>
        <strain evidence="3">JCM 17938</strain>
    </source>
</reference>
<dbReference type="RefSeq" id="WP_345348685.1">
    <property type="nucleotide sequence ID" value="NZ_BAABHJ010000002.1"/>
</dbReference>
<name>A0ABP8TDN2_9ACTN</name>
<feature type="transmembrane region" description="Helical" evidence="1">
    <location>
        <begin position="53"/>
        <end position="72"/>
    </location>
</feature>
<organism evidence="2 3">
    <name type="scientific">Actinoallomurus liliacearum</name>
    <dbReference type="NCBI Taxonomy" id="1080073"/>
    <lineage>
        <taxon>Bacteria</taxon>
        <taxon>Bacillati</taxon>
        <taxon>Actinomycetota</taxon>
        <taxon>Actinomycetes</taxon>
        <taxon>Streptosporangiales</taxon>
        <taxon>Thermomonosporaceae</taxon>
        <taxon>Actinoallomurus</taxon>
    </lineage>
</organism>
<evidence type="ECO:0000313" key="3">
    <source>
        <dbReference type="Proteomes" id="UP001500212"/>
    </source>
</evidence>
<keyword evidence="1" id="KW-0472">Membrane</keyword>
<feature type="transmembrane region" description="Helical" evidence="1">
    <location>
        <begin position="107"/>
        <end position="128"/>
    </location>
</feature>
<dbReference type="EMBL" id="BAABHJ010000002">
    <property type="protein sequence ID" value="GAA4602868.1"/>
    <property type="molecule type" value="Genomic_DNA"/>
</dbReference>
<evidence type="ECO:0000256" key="1">
    <source>
        <dbReference type="SAM" id="Phobius"/>
    </source>
</evidence>
<dbReference type="Pfam" id="PF03988">
    <property type="entry name" value="DUF347"/>
    <property type="match status" value="4"/>
</dbReference>
<keyword evidence="3" id="KW-1185">Reference proteome</keyword>
<protein>
    <submittedName>
        <fullName evidence="2">Membrane protein</fullName>
    </submittedName>
</protein>
<feature type="transmembrane region" description="Helical" evidence="1">
    <location>
        <begin position="227"/>
        <end position="252"/>
    </location>
</feature>
<gene>
    <name evidence="2" type="ORF">GCM10023195_09150</name>
</gene>
<sequence length="269" mass="28942">MATSQLRNNPRAVSRRPMSKVPEVTAYFWIVKVLTTGMGETTSDYLAHRLDPIVAVAVAGIVLAASLALQFYVRRYVAWIYWTAIVLVSVFGTMAADVLHVALGVPYVISTAFFVVALATVFAIWYASERTLSIHSIVTARRELFYWATVMTTFALGTATGDLTAVTLHLGYLASGVMFAVLIGVPALAYGLLRMNAIAAFWVAYVLTRPLGASFADWLGVSRGRGGLALGTGPVSLVLALIIFGFVGYLTVTRRDTTAGRRGAHASGR</sequence>
<proteinExistence type="predicted"/>
<feature type="transmembrane region" description="Helical" evidence="1">
    <location>
        <begin position="144"/>
        <end position="166"/>
    </location>
</feature>
<dbReference type="Proteomes" id="UP001500212">
    <property type="component" value="Unassembled WGS sequence"/>
</dbReference>
<evidence type="ECO:0000313" key="2">
    <source>
        <dbReference type="EMBL" id="GAA4602868.1"/>
    </source>
</evidence>
<comment type="caution">
    <text evidence="2">The sequence shown here is derived from an EMBL/GenBank/DDBJ whole genome shotgun (WGS) entry which is preliminary data.</text>
</comment>
<dbReference type="InterPro" id="IPR007136">
    <property type="entry name" value="DUF347"/>
</dbReference>
<keyword evidence="1" id="KW-0812">Transmembrane</keyword>
<feature type="transmembrane region" description="Helical" evidence="1">
    <location>
        <begin position="200"/>
        <end position="221"/>
    </location>
</feature>